<keyword evidence="2" id="KW-1185">Reference proteome</keyword>
<dbReference type="AlphaFoldDB" id="Q0YTL9"/>
<protein>
    <recommendedName>
        <fullName evidence="3">DUF1997 domain-containing protein</fullName>
    </recommendedName>
</protein>
<dbReference type="OrthoDB" id="597386at2"/>
<dbReference type="RefSeq" id="WP_006365668.1">
    <property type="nucleotide sequence ID" value="NZ_AASE01000003.1"/>
</dbReference>
<comment type="caution">
    <text evidence="1">The sequence shown here is derived from an EMBL/GenBank/DDBJ whole genome shotgun (WGS) entry which is preliminary data.</text>
</comment>
<accession>Q0YTL9</accession>
<proteinExistence type="predicted"/>
<gene>
    <name evidence="1" type="ORF">CferDRAFT_1543</name>
</gene>
<sequence length="207" mass="23367">MEVVGKSTVHIILDSCLHESTIYFSDHEKLLKCNPYCSNVKYHVDLGIFQWVFQVNDPRNNPITAVFFVRQHEESITVDDSYGQKFVSRLKPGIHLDGKGKRIRWEAVHDYPEFDAVGPNTFIGKASSEICLLHHKDNRTSVFFDTDIALDFEISFPLNLMPEGILKFMSDAIMSQIMQQATESMLCQVQSDICCTSAESIVAGAGK</sequence>
<reference evidence="1 2" key="1">
    <citation type="submission" date="2006-07" db="EMBL/GenBank/DDBJ databases">
        <title>Annotation of the draft genome assembly of Chlorobium ferroxidans DSM 13031.</title>
        <authorList>
            <consortium name="US DOE Joint Genome Institute (JGI-ORNL)"/>
            <person name="Larimer F."/>
            <person name="Land M."/>
            <person name="Hauser L."/>
        </authorList>
    </citation>
    <scope>NUCLEOTIDE SEQUENCE [LARGE SCALE GENOMIC DNA]</scope>
    <source>
        <strain evidence="1 2">DSM 13031</strain>
    </source>
</reference>
<organism evidence="1 2">
    <name type="scientific">Chlorobium ferrooxidans DSM 13031</name>
    <dbReference type="NCBI Taxonomy" id="377431"/>
    <lineage>
        <taxon>Bacteria</taxon>
        <taxon>Pseudomonadati</taxon>
        <taxon>Chlorobiota</taxon>
        <taxon>Chlorobiia</taxon>
        <taxon>Chlorobiales</taxon>
        <taxon>Chlorobiaceae</taxon>
        <taxon>Chlorobium/Pelodictyon group</taxon>
        <taxon>Chlorobium</taxon>
    </lineage>
</organism>
<evidence type="ECO:0000313" key="2">
    <source>
        <dbReference type="Proteomes" id="UP000004162"/>
    </source>
</evidence>
<evidence type="ECO:0008006" key="3">
    <source>
        <dbReference type="Google" id="ProtNLM"/>
    </source>
</evidence>
<evidence type="ECO:0000313" key="1">
    <source>
        <dbReference type="EMBL" id="EAT59536.1"/>
    </source>
</evidence>
<name>Q0YTL9_9CHLB</name>
<dbReference type="Proteomes" id="UP000004162">
    <property type="component" value="Unassembled WGS sequence"/>
</dbReference>
<reference evidence="1 2" key="2">
    <citation type="submission" date="2006-07" db="EMBL/GenBank/DDBJ databases">
        <title>Sequencing of the draft genome and assembly of Chlorobium ferroxidans DSM 13031.</title>
        <authorList>
            <consortium name="US DOE Joint Genome Institute (JGI-PGF)"/>
            <person name="Copeland A."/>
            <person name="Lucas S."/>
            <person name="Lapidus A."/>
            <person name="Barry K."/>
            <person name="Glavina del Rio T."/>
            <person name="Dalin E."/>
            <person name="Tice H."/>
            <person name="Bruce D."/>
            <person name="Pitluck S."/>
            <person name="Richardson P."/>
        </authorList>
    </citation>
    <scope>NUCLEOTIDE SEQUENCE [LARGE SCALE GENOMIC DNA]</scope>
    <source>
        <strain evidence="1 2">DSM 13031</strain>
    </source>
</reference>
<dbReference type="EMBL" id="AASE01000003">
    <property type="protein sequence ID" value="EAT59536.1"/>
    <property type="molecule type" value="Genomic_DNA"/>
</dbReference>